<dbReference type="AlphaFoldDB" id="A0A5J4VM08"/>
<sequence>MHEKSVNIEIKLHFLDKIVWDYALYILTCNTHEDWAETQYVEHKALYKNSLSYFLTFDFEIGTQFQQIAHLKYHLSDGSRFKYFQAYADTERCLADVQVAANE</sequence>
<proteinExistence type="predicted"/>
<reference evidence="1 2" key="1">
    <citation type="submission" date="2019-03" db="EMBL/GenBank/DDBJ databases">
        <title>Single cell metagenomics reveals metabolic interactions within the superorganism composed of flagellate Streblomastix strix and complex community of Bacteroidetes bacteria on its surface.</title>
        <authorList>
            <person name="Treitli S.C."/>
            <person name="Kolisko M."/>
            <person name="Husnik F."/>
            <person name="Keeling P."/>
            <person name="Hampl V."/>
        </authorList>
    </citation>
    <scope>NUCLEOTIDE SEQUENCE [LARGE SCALE GENOMIC DNA]</scope>
    <source>
        <strain evidence="1">ST1C</strain>
    </source>
</reference>
<comment type="caution">
    <text evidence="1">The sequence shown here is derived from an EMBL/GenBank/DDBJ whole genome shotgun (WGS) entry which is preliminary data.</text>
</comment>
<dbReference type="EMBL" id="SNRW01006151">
    <property type="protein sequence ID" value="KAA6383628.1"/>
    <property type="molecule type" value="Genomic_DNA"/>
</dbReference>
<evidence type="ECO:0000313" key="1">
    <source>
        <dbReference type="EMBL" id="KAA6383628.1"/>
    </source>
</evidence>
<accession>A0A5J4VM08</accession>
<protein>
    <submittedName>
        <fullName evidence="1">Uncharacterized protein</fullName>
    </submittedName>
</protein>
<evidence type="ECO:0000313" key="2">
    <source>
        <dbReference type="Proteomes" id="UP000324800"/>
    </source>
</evidence>
<gene>
    <name evidence="1" type="ORF">EZS28_020843</name>
</gene>
<name>A0A5J4VM08_9EUKA</name>
<dbReference type="Proteomes" id="UP000324800">
    <property type="component" value="Unassembled WGS sequence"/>
</dbReference>
<organism evidence="1 2">
    <name type="scientific">Streblomastix strix</name>
    <dbReference type="NCBI Taxonomy" id="222440"/>
    <lineage>
        <taxon>Eukaryota</taxon>
        <taxon>Metamonada</taxon>
        <taxon>Preaxostyla</taxon>
        <taxon>Oxymonadida</taxon>
        <taxon>Streblomastigidae</taxon>
        <taxon>Streblomastix</taxon>
    </lineage>
</organism>